<dbReference type="AlphaFoldDB" id="A0AAV4CHC7"/>
<gene>
    <name evidence="1" type="ORF">PoB_005865400</name>
</gene>
<comment type="caution">
    <text evidence="1">The sequence shown here is derived from an EMBL/GenBank/DDBJ whole genome shotgun (WGS) entry which is preliminary data.</text>
</comment>
<sequence>MASPSQGSHGSRHIHFYSFVYSLYHCSCDLPDSWRRLDRLCEHPRRGHNVSYRYPVATSVASGTTVSSVRTSTAVTSVSHRVQTPLIPVLRPRLGFCCVHICECPNFGCVVIVWLRSRLRTCRPGGTAYVSVADCQLCVRLDSCTCRVVPDFHMFHTFGHVMTSMGIPATTPAPGATAV</sequence>
<name>A0AAV4CHC7_9GAST</name>
<accession>A0AAV4CHC7</accession>
<reference evidence="1 2" key="1">
    <citation type="journal article" date="2021" name="Elife">
        <title>Chloroplast acquisition without the gene transfer in kleptoplastic sea slugs, Plakobranchus ocellatus.</title>
        <authorList>
            <person name="Maeda T."/>
            <person name="Takahashi S."/>
            <person name="Yoshida T."/>
            <person name="Shimamura S."/>
            <person name="Takaki Y."/>
            <person name="Nagai Y."/>
            <person name="Toyoda A."/>
            <person name="Suzuki Y."/>
            <person name="Arimoto A."/>
            <person name="Ishii H."/>
            <person name="Satoh N."/>
            <person name="Nishiyama T."/>
            <person name="Hasebe M."/>
            <person name="Maruyama T."/>
            <person name="Minagawa J."/>
            <person name="Obokata J."/>
            <person name="Shigenobu S."/>
        </authorList>
    </citation>
    <scope>NUCLEOTIDE SEQUENCE [LARGE SCALE GENOMIC DNA]</scope>
</reference>
<evidence type="ECO:0000313" key="1">
    <source>
        <dbReference type="EMBL" id="GFO32149.1"/>
    </source>
</evidence>
<proteinExistence type="predicted"/>
<organism evidence="1 2">
    <name type="scientific">Plakobranchus ocellatus</name>
    <dbReference type="NCBI Taxonomy" id="259542"/>
    <lineage>
        <taxon>Eukaryota</taxon>
        <taxon>Metazoa</taxon>
        <taxon>Spiralia</taxon>
        <taxon>Lophotrochozoa</taxon>
        <taxon>Mollusca</taxon>
        <taxon>Gastropoda</taxon>
        <taxon>Heterobranchia</taxon>
        <taxon>Euthyneura</taxon>
        <taxon>Panpulmonata</taxon>
        <taxon>Sacoglossa</taxon>
        <taxon>Placobranchoidea</taxon>
        <taxon>Plakobranchidae</taxon>
        <taxon>Plakobranchus</taxon>
    </lineage>
</organism>
<evidence type="ECO:0000313" key="2">
    <source>
        <dbReference type="Proteomes" id="UP000735302"/>
    </source>
</evidence>
<keyword evidence="2" id="KW-1185">Reference proteome</keyword>
<dbReference type="Proteomes" id="UP000735302">
    <property type="component" value="Unassembled WGS sequence"/>
</dbReference>
<protein>
    <submittedName>
        <fullName evidence="1">Uncharacterized protein</fullName>
    </submittedName>
</protein>
<dbReference type="EMBL" id="BLXT01006566">
    <property type="protein sequence ID" value="GFO32149.1"/>
    <property type="molecule type" value="Genomic_DNA"/>
</dbReference>